<organism evidence="2 3">
    <name type="scientific">Bacteroides ovatus</name>
    <dbReference type="NCBI Taxonomy" id="28116"/>
    <lineage>
        <taxon>Bacteria</taxon>
        <taxon>Pseudomonadati</taxon>
        <taxon>Bacteroidota</taxon>
        <taxon>Bacteroidia</taxon>
        <taxon>Bacteroidales</taxon>
        <taxon>Bacteroidaceae</taxon>
        <taxon>Bacteroides</taxon>
    </lineage>
</organism>
<gene>
    <name evidence="2" type="ORF">DYI28_08385</name>
</gene>
<accession>A0AAP9DHC1</accession>
<proteinExistence type="predicted"/>
<keyword evidence="1" id="KW-0812">Transmembrane</keyword>
<reference evidence="3" key="1">
    <citation type="journal article" date="2018" name="J. Anim. Genet.">
        <title>Acquired interbacterial defense systems protect against interspecies antagonism in the human gut microbiome.</title>
        <authorList>
            <person name="Ross B.D."/>
            <person name="Verster A.J."/>
            <person name="Radey M.C."/>
            <person name="Schmidtke D.T."/>
            <person name="Pope C.E."/>
            <person name="Hoffman L.R."/>
            <person name="Hajjar A."/>
            <person name="Peterson S.B."/>
            <person name="Borenstein E."/>
            <person name="Mougous J."/>
        </authorList>
    </citation>
    <scope>NUCLEOTIDE SEQUENCE [LARGE SCALE GENOMIC DNA]</scope>
    <source>
        <strain evidence="3">3725 D1 iv</strain>
    </source>
</reference>
<sequence length="77" mass="8762">MIRHNLSFLKLLILISPLVGSFFLNRFWVLRMRYMAVGKTSYGGFSCQITLTPVRKNFARNALQATGSSATAYLCIW</sequence>
<name>A0AAP9DHC1_BACOV</name>
<feature type="transmembrane region" description="Helical" evidence="1">
    <location>
        <begin position="6"/>
        <end position="25"/>
    </location>
</feature>
<keyword evidence="1" id="KW-1133">Transmembrane helix</keyword>
<dbReference type="AlphaFoldDB" id="A0AAP9DHC1"/>
<keyword evidence="1" id="KW-0472">Membrane</keyword>
<evidence type="ECO:0000313" key="2">
    <source>
        <dbReference type="EMBL" id="QDM08739.1"/>
    </source>
</evidence>
<evidence type="ECO:0000256" key="1">
    <source>
        <dbReference type="SAM" id="Phobius"/>
    </source>
</evidence>
<dbReference type="EMBL" id="CP041395">
    <property type="protein sequence ID" value="QDM08739.1"/>
    <property type="molecule type" value="Genomic_DNA"/>
</dbReference>
<dbReference type="Proteomes" id="UP000318823">
    <property type="component" value="Chromosome"/>
</dbReference>
<evidence type="ECO:0000313" key="3">
    <source>
        <dbReference type="Proteomes" id="UP000318823"/>
    </source>
</evidence>
<protein>
    <submittedName>
        <fullName evidence="2">Uncharacterized protein</fullName>
    </submittedName>
</protein>